<dbReference type="STRING" id="50990.A0A4Y7QDR7"/>
<dbReference type="InterPro" id="IPR001917">
    <property type="entry name" value="Aminotrans_II_pyridoxalP_BS"/>
</dbReference>
<dbReference type="Pfam" id="PF00155">
    <property type="entry name" value="Aminotran_1_2"/>
    <property type="match status" value="1"/>
</dbReference>
<proteinExistence type="inferred from homology"/>
<dbReference type="InterPro" id="IPR004839">
    <property type="entry name" value="Aminotransferase_I/II_large"/>
</dbReference>
<keyword evidence="3 8" id="KW-0808">Transferase</keyword>
<feature type="domain" description="Aminotransferase class I/classII large" evidence="7">
    <location>
        <begin position="35"/>
        <end position="407"/>
    </location>
</feature>
<comment type="cofactor">
    <cofactor evidence="1 5">
        <name>pyridoxal 5'-phosphate</name>
        <dbReference type="ChEBI" id="CHEBI:597326"/>
    </cofactor>
</comment>
<name>A0A4Y7QDR7_9AGAM</name>
<dbReference type="EMBL" id="ML170163">
    <property type="protein sequence ID" value="TDL25764.1"/>
    <property type="molecule type" value="Genomic_DNA"/>
</dbReference>
<evidence type="ECO:0000256" key="5">
    <source>
        <dbReference type="RuleBase" id="RU003693"/>
    </source>
</evidence>
<dbReference type="Proteomes" id="UP000294933">
    <property type="component" value="Unassembled WGS sequence"/>
</dbReference>
<sequence>MVSLTEKLEEALKSRSRRQIHRRIPPPSHSNPSGLIDFNSNDYLSLSTCAPLRDRFLQRLHSSPAILGSGGSRLLVNGSAHQALELRLAAFFKSPTALLFNSGFDANVGFFSAVPQAGDVVIYDEYIHASVHDGIRASRTRHNGAHFAFTHNSVASLRHVLRNALHDKPALRSGENCAIVAVESLYSMDGTFAPLKDIIDLVEGLFPRGNGYVVVDEAHATGLYGVQGRGLVALWGLENRVLARLHTFGKALSGSGAVILTSPIVREYLVNYARPLIYTTSLNNASIIAADCSFDLLEDGTADELAKSLKDLTNHALDILKRSLHAFPSDLVSLPNYLHERNDHEIASPIIPLMSPHSRALSEHLRDKGFNARPISWPTVPKGKDRIRICLHAGNTKDEVESLVREIVVWANGVRTKKERDLRKQAIGIQMEAKL</sequence>
<dbReference type="AlphaFoldDB" id="A0A4Y7QDR7"/>
<evidence type="ECO:0000256" key="1">
    <source>
        <dbReference type="ARBA" id="ARBA00001933"/>
    </source>
</evidence>
<evidence type="ECO:0000256" key="6">
    <source>
        <dbReference type="SAM" id="MobiDB-lite"/>
    </source>
</evidence>
<organism evidence="8 9">
    <name type="scientific">Rickenella mellea</name>
    <dbReference type="NCBI Taxonomy" id="50990"/>
    <lineage>
        <taxon>Eukaryota</taxon>
        <taxon>Fungi</taxon>
        <taxon>Dikarya</taxon>
        <taxon>Basidiomycota</taxon>
        <taxon>Agaricomycotina</taxon>
        <taxon>Agaricomycetes</taxon>
        <taxon>Hymenochaetales</taxon>
        <taxon>Rickenellaceae</taxon>
        <taxon>Rickenella</taxon>
    </lineage>
</organism>
<keyword evidence="4 5" id="KW-0663">Pyridoxal phosphate</keyword>
<dbReference type="OrthoDB" id="2382073at2759"/>
<dbReference type="VEuPathDB" id="FungiDB:BD410DRAFT_784795"/>
<keyword evidence="9" id="KW-1185">Reference proteome</keyword>
<evidence type="ECO:0000256" key="2">
    <source>
        <dbReference type="ARBA" id="ARBA00010008"/>
    </source>
</evidence>
<dbReference type="PANTHER" id="PTHR13693:SF77">
    <property type="entry name" value="8-AMINO-7-OXONONANOATE SYNTHASE"/>
    <property type="match status" value="1"/>
</dbReference>
<protein>
    <submittedName>
        <fullName evidence="8">PLP-dependent transferase</fullName>
    </submittedName>
</protein>
<dbReference type="InterPro" id="IPR015424">
    <property type="entry name" value="PyrdxlP-dep_Trfase"/>
</dbReference>
<evidence type="ECO:0000313" key="8">
    <source>
        <dbReference type="EMBL" id="TDL25764.1"/>
    </source>
</evidence>
<dbReference type="InterPro" id="IPR050087">
    <property type="entry name" value="AON_synthase_class-II"/>
</dbReference>
<dbReference type="SUPFAM" id="SSF53383">
    <property type="entry name" value="PLP-dependent transferases"/>
    <property type="match status" value="1"/>
</dbReference>
<evidence type="ECO:0000256" key="3">
    <source>
        <dbReference type="ARBA" id="ARBA00022679"/>
    </source>
</evidence>
<gene>
    <name evidence="8" type="ORF">BD410DRAFT_784795</name>
</gene>
<dbReference type="InterPro" id="IPR015421">
    <property type="entry name" value="PyrdxlP-dep_Trfase_major"/>
</dbReference>
<dbReference type="Gene3D" id="3.90.1150.10">
    <property type="entry name" value="Aspartate Aminotransferase, domain 1"/>
    <property type="match status" value="1"/>
</dbReference>
<dbReference type="PANTHER" id="PTHR13693">
    <property type="entry name" value="CLASS II AMINOTRANSFERASE/8-AMINO-7-OXONONANOATE SYNTHASE"/>
    <property type="match status" value="1"/>
</dbReference>
<evidence type="ECO:0000256" key="4">
    <source>
        <dbReference type="ARBA" id="ARBA00022898"/>
    </source>
</evidence>
<dbReference type="Gene3D" id="3.40.640.10">
    <property type="entry name" value="Type I PLP-dependent aspartate aminotransferase-like (Major domain)"/>
    <property type="match status" value="1"/>
</dbReference>
<accession>A0A4Y7QDR7</accession>
<dbReference type="GO" id="GO:0009102">
    <property type="term" value="P:biotin biosynthetic process"/>
    <property type="evidence" value="ECO:0007669"/>
    <property type="project" value="TreeGrafter"/>
</dbReference>
<dbReference type="GO" id="GO:0016740">
    <property type="term" value="F:transferase activity"/>
    <property type="evidence" value="ECO:0007669"/>
    <property type="project" value="UniProtKB-KW"/>
</dbReference>
<comment type="similarity">
    <text evidence="2">Belongs to the class-II pyridoxal-phosphate-dependent aminotransferase family. BioF subfamily.</text>
</comment>
<evidence type="ECO:0000313" key="9">
    <source>
        <dbReference type="Proteomes" id="UP000294933"/>
    </source>
</evidence>
<dbReference type="GO" id="GO:0030170">
    <property type="term" value="F:pyridoxal phosphate binding"/>
    <property type="evidence" value="ECO:0007669"/>
    <property type="project" value="InterPro"/>
</dbReference>
<dbReference type="PROSITE" id="PS00599">
    <property type="entry name" value="AA_TRANSFER_CLASS_2"/>
    <property type="match status" value="1"/>
</dbReference>
<evidence type="ECO:0000259" key="7">
    <source>
        <dbReference type="Pfam" id="PF00155"/>
    </source>
</evidence>
<dbReference type="InterPro" id="IPR015422">
    <property type="entry name" value="PyrdxlP-dep_Trfase_small"/>
</dbReference>
<feature type="compositionally biased region" description="Basic residues" evidence="6">
    <location>
        <begin position="15"/>
        <end position="24"/>
    </location>
</feature>
<feature type="region of interest" description="Disordered" evidence="6">
    <location>
        <begin position="15"/>
        <end position="34"/>
    </location>
</feature>
<reference evidence="8 9" key="1">
    <citation type="submission" date="2018-06" db="EMBL/GenBank/DDBJ databases">
        <title>A transcriptomic atlas of mushroom development highlights an independent origin of complex multicellularity.</title>
        <authorList>
            <consortium name="DOE Joint Genome Institute"/>
            <person name="Krizsan K."/>
            <person name="Almasi E."/>
            <person name="Merenyi Z."/>
            <person name="Sahu N."/>
            <person name="Viragh M."/>
            <person name="Koszo T."/>
            <person name="Mondo S."/>
            <person name="Kiss B."/>
            <person name="Balint B."/>
            <person name="Kues U."/>
            <person name="Barry K."/>
            <person name="Hegedus J.C."/>
            <person name="Henrissat B."/>
            <person name="Johnson J."/>
            <person name="Lipzen A."/>
            <person name="Ohm R."/>
            <person name="Nagy I."/>
            <person name="Pangilinan J."/>
            <person name="Yan J."/>
            <person name="Xiong Y."/>
            <person name="Grigoriev I.V."/>
            <person name="Hibbett D.S."/>
            <person name="Nagy L.G."/>
        </authorList>
    </citation>
    <scope>NUCLEOTIDE SEQUENCE [LARGE SCALE GENOMIC DNA]</scope>
    <source>
        <strain evidence="8 9">SZMC22713</strain>
    </source>
</reference>